<dbReference type="EMBL" id="BARW01004577">
    <property type="protein sequence ID" value="GAI64583.1"/>
    <property type="molecule type" value="Genomic_DNA"/>
</dbReference>
<protein>
    <submittedName>
        <fullName evidence="1">Uncharacterized protein</fullName>
    </submittedName>
</protein>
<feature type="non-terminal residue" evidence="1">
    <location>
        <position position="52"/>
    </location>
</feature>
<comment type="caution">
    <text evidence="1">The sequence shown here is derived from an EMBL/GenBank/DDBJ whole genome shotgun (WGS) entry which is preliminary data.</text>
</comment>
<name>X1Q8P1_9ZZZZ</name>
<accession>X1Q8P1</accession>
<proteinExistence type="predicted"/>
<sequence length="52" mass="5880">MGDVKWYLHTVAVADHVVMKHYAAHARKLYAARLHETTSAFFEPLGALDNLL</sequence>
<gene>
    <name evidence="1" type="ORF">S12H4_10618</name>
</gene>
<dbReference type="AlphaFoldDB" id="X1Q8P1"/>
<organism evidence="1">
    <name type="scientific">marine sediment metagenome</name>
    <dbReference type="NCBI Taxonomy" id="412755"/>
    <lineage>
        <taxon>unclassified sequences</taxon>
        <taxon>metagenomes</taxon>
        <taxon>ecological metagenomes</taxon>
    </lineage>
</organism>
<reference evidence="1" key="1">
    <citation type="journal article" date="2014" name="Front. Microbiol.">
        <title>High frequency of phylogenetically diverse reductive dehalogenase-homologous genes in deep subseafloor sedimentary metagenomes.</title>
        <authorList>
            <person name="Kawai M."/>
            <person name="Futagami T."/>
            <person name="Toyoda A."/>
            <person name="Takaki Y."/>
            <person name="Nishi S."/>
            <person name="Hori S."/>
            <person name="Arai W."/>
            <person name="Tsubouchi T."/>
            <person name="Morono Y."/>
            <person name="Uchiyama I."/>
            <person name="Ito T."/>
            <person name="Fujiyama A."/>
            <person name="Inagaki F."/>
            <person name="Takami H."/>
        </authorList>
    </citation>
    <scope>NUCLEOTIDE SEQUENCE</scope>
    <source>
        <strain evidence="1">Expedition CK06-06</strain>
    </source>
</reference>
<evidence type="ECO:0000313" key="1">
    <source>
        <dbReference type="EMBL" id="GAI64583.1"/>
    </source>
</evidence>